<sequence length="168" mass="18158">MLVGVVSDEDDVSSCLFHFYFHKCRICHYIPLCALYLAELSARADTSLSDSEPSVSYSIPQPPSPQESNQHVTLVELLVIICECLGCTGGLPLVYEFTMSHGKPVPILLIPFQSSRSGASHVTDISEELLASARTFKGGPEGTSSNVVTCTTSELSEAPNLFSADMRI</sequence>
<reference evidence="2" key="1">
    <citation type="submission" date="2015-01" db="EMBL/GenBank/DDBJ databases">
        <authorList>
            <person name="Aksoy S."/>
            <person name="Warren W."/>
            <person name="Wilson R.K."/>
        </authorList>
    </citation>
    <scope>NUCLEOTIDE SEQUENCE [LARGE SCALE GENOMIC DNA]</scope>
    <source>
        <strain evidence="2">IAEA</strain>
    </source>
</reference>
<name>A0A1B0B436_9MUSC</name>
<accession>A0A1B0B436</accession>
<proteinExistence type="predicted"/>
<evidence type="ECO:0000313" key="1">
    <source>
        <dbReference type="EnsemblMetazoa" id="GPPI018222-PA"/>
    </source>
</evidence>
<keyword evidence="2" id="KW-1185">Reference proteome</keyword>
<dbReference type="EnsemblMetazoa" id="GPPI018222-RA">
    <property type="protein sequence ID" value="GPPI018222-PA"/>
    <property type="gene ID" value="GPPI018222"/>
</dbReference>
<evidence type="ECO:0000313" key="2">
    <source>
        <dbReference type="Proteomes" id="UP000092460"/>
    </source>
</evidence>
<dbReference type="EMBL" id="JXJN01008161">
    <property type="status" value="NOT_ANNOTATED_CDS"/>
    <property type="molecule type" value="Genomic_DNA"/>
</dbReference>
<organism evidence="1 2">
    <name type="scientific">Glossina palpalis gambiensis</name>
    <dbReference type="NCBI Taxonomy" id="67801"/>
    <lineage>
        <taxon>Eukaryota</taxon>
        <taxon>Metazoa</taxon>
        <taxon>Ecdysozoa</taxon>
        <taxon>Arthropoda</taxon>
        <taxon>Hexapoda</taxon>
        <taxon>Insecta</taxon>
        <taxon>Pterygota</taxon>
        <taxon>Neoptera</taxon>
        <taxon>Endopterygota</taxon>
        <taxon>Diptera</taxon>
        <taxon>Brachycera</taxon>
        <taxon>Muscomorpha</taxon>
        <taxon>Hippoboscoidea</taxon>
        <taxon>Glossinidae</taxon>
        <taxon>Glossina</taxon>
    </lineage>
</organism>
<protein>
    <submittedName>
        <fullName evidence="1">Uncharacterized protein</fullName>
    </submittedName>
</protein>
<dbReference type="Proteomes" id="UP000092460">
    <property type="component" value="Unassembled WGS sequence"/>
</dbReference>
<reference evidence="1" key="2">
    <citation type="submission" date="2020-05" db="UniProtKB">
        <authorList>
            <consortium name="EnsemblMetazoa"/>
        </authorList>
    </citation>
    <scope>IDENTIFICATION</scope>
    <source>
        <strain evidence="1">IAEA</strain>
    </source>
</reference>
<dbReference type="AlphaFoldDB" id="A0A1B0B436"/>
<dbReference type="VEuPathDB" id="VectorBase:GPPI018222"/>